<dbReference type="CDD" id="cd02981">
    <property type="entry name" value="PDI_b_family"/>
    <property type="match status" value="1"/>
</dbReference>
<dbReference type="InterPro" id="IPR036249">
    <property type="entry name" value="Thioredoxin-like_sf"/>
</dbReference>
<evidence type="ECO:0000256" key="2">
    <source>
        <dbReference type="ARBA" id="ARBA00002692"/>
    </source>
</evidence>
<dbReference type="Pfam" id="PF00085">
    <property type="entry name" value="Thioredoxin"/>
    <property type="match status" value="1"/>
</dbReference>
<feature type="domain" description="Thioredoxin" evidence="12">
    <location>
        <begin position="25"/>
        <end position="117"/>
    </location>
</feature>
<feature type="chain" id="PRO_5042492162" description="Protein disulfide-isomerase" evidence="11">
    <location>
        <begin position="21"/>
        <end position="404"/>
    </location>
</feature>
<evidence type="ECO:0000256" key="8">
    <source>
        <dbReference type="ARBA" id="ARBA00023284"/>
    </source>
</evidence>
<evidence type="ECO:0000256" key="1">
    <source>
        <dbReference type="ARBA" id="ARBA00001182"/>
    </source>
</evidence>
<dbReference type="EMBL" id="CAUWAG010000010">
    <property type="protein sequence ID" value="CAJ2506859.1"/>
    <property type="molecule type" value="Genomic_DNA"/>
</dbReference>
<dbReference type="CDD" id="cd02982">
    <property type="entry name" value="PDI_b'_family"/>
    <property type="match status" value="1"/>
</dbReference>
<evidence type="ECO:0000256" key="9">
    <source>
        <dbReference type="ARBA" id="ARBA00039846"/>
    </source>
</evidence>
<evidence type="ECO:0000259" key="12">
    <source>
        <dbReference type="Pfam" id="PF00085"/>
    </source>
</evidence>
<feature type="region of interest" description="Disordered" evidence="10">
    <location>
        <begin position="349"/>
        <end position="371"/>
    </location>
</feature>
<dbReference type="CDD" id="cd02961">
    <property type="entry name" value="PDI_a_family"/>
    <property type="match status" value="1"/>
</dbReference>
<evidence type="ECO:0000256" key="5">
    <source>
        <dbReference type="ARBA" id="ARBA00012723"/>
    </source>
</evidence>
<organism evidence="13 14">
    <name type="scientific">Anthostomella pinea</name>
    <dbReference type="NCBI Taxonomy" id="933095"/>
    <lineage>
        <taxon>Eukaryota</taxon>
        <taxon>Fungi</taxon>
        <taxon>Dikarya</taxon>
        <taxon>Ascomycota</taxon>
        <taxon>Pezizomycotina</taxon>
        <taxon>Sordariomycetes</taxon>
        <taxon>Xylariomycetidae</taxon>
        <taxon>Xylariales</taxon>
        <taxon>Xylariaceae</taxon>
        <taxon>Anthostomella</taxon>
    </lineage>
</organism>
<evidence type="ECO:0000256" key="3">
    <source>
        <dbReference type="ARBA" id="ARBA00004319"/>
    </source>
</evidence>
<dbReference type="GO" id="GO:0005788">
    <property type="term" value="C:endoplasmic reticulum lumen"/>
    <property type="evidence" value="ECO:0007669"/>
    <property type="project" value="UniProtKB-SubCell"/>
</dbReference>
<comment type="subcellular location">
    <subcellularLocation>
        <location evidence="3">Endoplasmic reticulum lumen</location>
    </subcellularLocation>
</comment>
<dbReference type="Proteomes" id="UP001295740">
    <property type="component" value="Unassembled WGS sequence"/>
</dbReference>
<sequence length="404" mass="43448">MHWFPLFALGLSALIASGEAWGHISAEELQSTIQNDVAVVAFVVPGDERTKYLEPEWYQAAAEAQVHIASIDCAASPNACASHGVSSTTTAKLYKNEEPTSTYHGSRRASAILAWINRVQRPPVTEITANSLAAFKAADETVFIAYLSTDGESESASKTAFVQTAAKYAEEFTFGLLATDAAALEAEGVKAPPLVRCYRPLDGDTHDLDGFEDTAALEKFVVEASRPVIGELLPHNHQRFLDRGWPIVYVFARTAAERAALRTSLAALARSHYGSLTIVTADPLDFPSLLSELGLAGEAERETSLSFPAGAVHQLSTGRIYRYPRGRGITARELQGWGFDVWQGRVRPWTPPGVLTPPPEGGDEDRRGGGIAGLGKVGGRIGATRNVRVNIPGVNIRVGGRDEL</sequence>
<keyword evidence="14" id="KW-1185">Reference proteome</keyword>
<dbReference type="PANTHER" id="PTHR18929">
    <property type="entry name" value="PROTEIN DISULFIDE ISOMERASE"/>
    <property type="match status" value="1"/>
</dbReference>
<accession>A0AAI8VL12</accession>
<proteinExistence type="inferred from homology"/>
<evidence type="ECO:0000256" key="7">
    <source>
        <dbReference type="ARBA" id="ARBA00023235"/>
    </source>
</evidence>
<keyword evidence="8" id="KW-0676">Redox-active center</keyword>
<feature type="signal peptide" evidence="11">
    <location>
        <begin position="1"/>
        <end position="20"/>
    </location>
</feature>
<feature type="compositionally biased region" description="Pro residues" evidence="10">
    <location>
        <begin position="349"/>
        <end position="360"/>
    </location>
</feature>
<evidence type="ECO:0000313" key="13">
    <source>
        <dbReference type="EMBL" id="CAJ2506859.1"/>
    </source>
</evidence>
<gene>
    <name evidence="13" type="ORF">KHLLAP_LOCUS7327</name>
</gene>
<keyword evidence="11" id="KW-0732">Signal</keyword>
<comment type="catalytic activity">
    <reaction evidence="1">
        <text>Catalyzes the rearrangement of -S-S- bonds in proteins.</text>
        <dbReference type="EC" id="5.3.4.1"/>
    </reaction>
</comment>
<dbReference type="Gene3D" id="3.40.30.10">
    <property type="entry name" value="Glutaredoxin"/>
    <property type="match status" value="3"/>
</dbReference>
<name>A0AAI8VL12_9PEZI</name>
<keyword evidence="6" id="KW-0256">Endoplasmic reticulum</keyword>
<dbReference type="PANTHER" id="PTHR18929:SF132">
    <property type="entry name" value="PROTEIN DISULFIDE-ISOMERASE A3"/>
    <property type="match status" value="1"/>
</dbReference>
<keyword evidence="7" id="KW-0413">Isomerase</keyword>
<dbReference type="GO" id="GO:0006457">
    <property type="term" value="P:protein folding"/>
    <property type="evidence" value="ECO:0007669"/>
    <property type="project" value="TreeGrafter"/>
</dbReference>
<dbReference type="InterPro" id="IPR013766">
    <property type="entry name" value="Thioredoxin_domain"/>
</dbReference>
<reference evidence="13" key="1">
    <citation type="submission" date="2023-10" db="EMBL/GenBank/DDBJ databases">
        <authorList>
            <person name="Hackl T."/>
        </authorList>
    </citation>
    <scope>NUCLEOTIDE SEQUENCE</scope>
</reference>
<evidence type="ECO:0000256" key="11">
    <source>
        <dbReference type="SAM" id="SignalP"/>
    </source>
</evidence>
<comment type="similarity">
    <text evidence="4">Belongs to the protein disulfide isomerase family.</text>
</comment>
<evidence type="ECO:0000256" key="10">
    <source>
        <dbReference type="SAM" id="MobiDB-lite"/>
    </source>
</evidence>
<dbReference type="AlphaFoldDB" id="A0AAI8VL12"/>
<dbReference type="EC" id="5.3.4.1" evidence="5"/>
<dbReference type="Pfam" id="PF13848">
    <property type="entry name" value="Thioredoxin_6"/>
    <property type="match status" value="1"/>
</dbReference>
<comment type="function">
    <text evidence="2">Participates in the folding of proteins containing disulfide bonds, may be involved in glycosylation, prolyl hydroxylation and triglyceride transfer.</text>
</comment>
<dbReference type="SUPFAM" id="SSF52833">
    <property type="entry name" value="Thioredoxin-like"/>
    <property type="match status" value="3"/>
</dbReference>
<evidence type="ECO:0000313" key="14">
    <source>
        <dbReference type="Proteomes" id="UP001295740"/>
    </source>
</evidence>
<dbReference type="GO" id="GO:0003756">
    <property type="term" value="F:protein disulfide isomerase activity"/>
    <property type="evidence" value="ECO:0007669"/>
    <property type="project" value="UniProtKB-EC"/>
</dbReference>
<evidence type="ECO:0000256" key="4">
    <source>
        <dbReference type="ARBA" id="ARBA00006347"/>
    </source>
</evidence>
<comment type="caution">
    <text evidence="13">The sequence shown here is derived from an EMBL/GenBank/DDBJ whole genome shotgun (WGS) entry which is preliminary data.</text>
</comment>
<dbReference type="GO" id="GO:0034976">
    <property type="term" value="P:response to endoplasmic reticulum stress"/>
    <property type="evidence" value="ECO:0007669"/>
    <property type="project" value="TreeGrafter"/>
</dbReference>
<protein>
    <recommendedName>
        <fullName evidence="9">Protein disulfide-isomerase</fullName>
        <ecNumber evidence="5">5.3.4.1</ecNumber>
    </recommendedName>
</protein>
<evidence type="ECO:0000256" key="6">
    <source>
        <dbReference type="ARBA" id="ARBA00022824"/>
    </source>
</evidence>